<proteinExistence type="predicted"/>
<reference evidence="2" key="1">
    <citation type="submission" date="2023-02" db="EMBL/GenBank/DDBJ databases">
        <title>Colletotrichum kahawae CIFC_Que2 genome sequencing and assembly.</title>
        <authorList>
            <person name="Baroncelli R."/>
        </authorList>
    </citation>
    <scope>NUCLEOTIDE SEQUENCE</scope>
    <source>
        <strain evidence="2">CIFC_Que2</strain>
    </source>
</reference>
<feature type="domain" description="Heterokaryon incompatibility" evidence="1">
    <location>
        <begin position="50"/>
        <end position="207"/>
    </location>
</feature>
<dbReference type="InterPro" id="IPR052895">
    <property type="entry name" value="HetReg/Transcr_Mod"/>
</dbReference>
<dbReference type="Proteomes" id="UP001281614">
    <property type="component" value="Unassembled WGS sequence"/>
</dbReference>
<accession>A0AAD9XX85</accession>
<evidence type="ECO:0000259" key="1">
    <source>
        <dbReference type="Pfam" id="PF06985"/>
    </source>
</evidence>
<evidence type="ECO:0000313" key="3">
    <source>
        <dbReference type="Proteomes" id="UP001281614"/>
    </source>
</evidence>
<comment type="caution">
    <text evidence="2">The sequence shown here is derived from an EMBL/GenBank/DDBJ whole genome shotgun (WGS) entry which is preliminary data.</text>
</comment>
<dbReference type="AlphaFoldDB" id="A0AAD9XX85"/>
<dbReference type="InterPro" id="IPR010730">
    <property type="entry name" value="HET"/>
</dbReference>
<gene>
    <name evidence="2" type="ORF">CKAH01_10054</name>
</gene>
<sequence length="310" mass="34561">MKRFKFCPLEEADAIRLLVLDPSHETTAPLSGCLINTTLFACDSDFANGYLALSYVWGNTALTSSVRIEGIDVGITDRLAEALTQLRNACPGVPQRIWADAVCINQSDTAEKNSQVRLMGNIFSLAKATVIYLGPSSPGIETIFKAVTESKPRFVAVDRAGKPQVAIARNLHKVEKVHVKPGLMPSAAAIDELLQRPWFTRVWVTQELLLSRDAWVQCGALRVRWRELGALLVPILDQTKGSGSTALQQMLSLSLEDEKIPDDETPMSPWELRKRREAQEGKRSLSYILRMRQGCRSSDPKDMIFGYMER</sequence>
<keyword evidence="3" id="KW-1185">Reference proteome</keyword>
<dbReference type="PANTHER" id="PTHR24148:SF73">
    <property type="entry name" value="HET DOMAIN PROTEIN (AFU_ORTHOLOGUE AFUA_8G01020)"/>
    <property type="match status" value="1"/>
</dbReference>
<name>A0AAD9XX85_COLKA</name>
<protein>
    <recommendedName>
        <fullName evidence="1">Heterokaryon incompatibility domain-containing protein</fullName>
    </recommendedName>
</protein>
<organism evidence="2 3">
    <name type="scientific">Colletotrichum kahawae</name>
    <name type="common">Coffee berry disease fungus</name>
    <dbReference type="NCBI Taxonomy" id="34407"/>
    <lineage>
        <taxon>Eukaryota</taxon>
        <taxon>Fungi</taxon>
        <taxon>Dikarya</taxon>
        <taxon>Ascomycota</taxon>
        <taxon>Pezizomycotina</taxon>
        <taxon>Sordariomycetes</taxon>
        <taxon>Hypocreomycetidae</taxon>
        <taxon>Glomerellales</taxon>
        <taxon>Glomerellaceae</taxon>
        <taxon>Colletotrichum</taxon>
        <taxon>Colletotrichum gloeosporioides species complex</taxon>
    </lineage>
</organism>
<dbReference type="Pfam" id="PF06985">
    <property type="entry name" value="HET"/>
    <property type="match status" value="1"/>
</dbReference>
<dbReference type="EMBL" id="VYYT01000754">
    <property type="protein sequence ID" value="KAK2729889.1"/>
    <property type="molecule type" value="Genomic_DNA"/>
</dbReference>
<dbReference type="PANTHER" id="PTHR24148">
    <property type="entry name" value="ANKYRIN REPEAT DOMAIN-CONTAINING PROTEIN 39 HOMOLOG-RELATED"/>
    <property type="match status" value="1"/>
</dbReference>
<evidence type="ECO:0000313" key="2">
    <source>
        <dbReference type="EMBL" id="KAK2729889.1"/>
    </source>
</evidence>